<dbReference type="Proteomes" id="UP000017048">
    <property type="component" value="Unassembled WGS sequence"/>
</dbReference>
<dbReference type="eggNOG" id="COG0583">
    <property type="taxonomic scope" value="Bacteria"/>
</dbReference>
<evidence type="ECO:0000256" key="2">
    <source>
        <dbReference type="ARBA" id="ARBA00023015"/>
    </source>
</evidence>
<name>U5EMU5_NOCAS</name>
<protein>
    <submittedName>
        <fullName evidence="7">LysR family transcriptional regulator</fullName>
    </submittedName>
</protein>
<dbReference type="GO" id="GO:0032993">
    <property type="term" value="C:protein-DNA complex"/>
    <property type="evidence" value="ECO:0007669"/>
    <property type="project" value="TreeGrafter"/>
</dbReference>
<dbReference type="InterPro" id="IPR036390">
    <property type="entry name" value="WH_DNA-bd_sf"/>
</dbReference>
<dbReference type="PRINTS" id="PR00039">
    <property type="entry name" value="HTHLYSR"/>
</dbReference>
<evidence type="ECO:0000256" key="1">
    <source>
        <dbReference type="ARBA" id="ARBA00009437"/>
    </source>
</evidence>
<evidence type="ECO:0000256" key="4">
    <source>
        <dbReference type="ARBA" id="ARBA00023159"/>
    </source>
</evidence>
<dbReference type="GO" id="GO:0003677">
    <property type="term" value="F:DNA binding"/>
    <property type="evidence" value="ECO:0007669"/>
    <property type="project" value="UniProtKB-KW"/>
</dbReference>
<feature type="domain" description="HTH lysR-type" evidence="6">
    <location>
        <begin position="1"/>
        <end position="58"/>
    </location>
</feature>
<dbReference type="STRING" id="1824.SAMN05444423_110221"/>
<dbReference type="InterPro" id="IPR036388">
    <property type="entry name" value="WH-like_DNA-bd_sf"/>
</dbReference>
<sequence>MDFRAVATFVAVADTGQFQEAAAELRITQQAVSKRIAALENTHGAQLFRRTPHGAELTPAGHALLPHARDILLACRRAEAALRPRPLRVDVIATRVGSAALLQRFHHAHPAVPLDIVTLRGDAAVRAVADGEIDAALLSVPATAALPDTVTAHRVYDEPLQLLVGAEHPLAERHSLRTAELRTVPLWMPGLVAGTEWDAYYRDLTAAFTLDIDRAGPNFGMEDLLDSLTADPRLATLISVDTRIDPGSRPTLRRIDLTGPTPCYPWSIVVRADDAHPSLPTLLMHLAHHRPPEPADRWLPPGT</sequence>
<comment type="similarity">
    <text evidence="1">Belongs to the LysR transcriptional regulatory family.</text>
</comment>
<dbReference type="Pfam" id="PF03466">
    <property type="entry name" value="LysR_substrate"/>
    <property type="match status" value="1"/>
</dbReference>
<dbReference type="Gene3D" id="3.40.190.290">
    <property type="match status" value="1"/>
</dbReference>
<keyword evidence="5" id="KW-0804">Transcription</keyword>
<gene>
    <name evidence="7" type="ORF">NCAST_36_00640</name>
</gene>
<dbReference type="PANTHER" id="PTHR30346">
    <property type="entry name" value="TRANSCRIPTIONAL DUAL REGULATOR HCAR-RELATED"/>
    <property type="match status" value="1"/>
</dbReference>
<dbReference type="InterPro" id="IPR000847">
    <property type="entry name" value="LysR_HTH_N"/>
</dbReference>
<dbReference type="SUPFAM" id="SSF53850">
    <property type="entry name" value="Periplasmic binding protein-like II"/>
    <property type="match status" value="1"/>
</dbReference>
<accession>U5EMU5</accession>
<dbReference type="AlphaFoldDB" id="U5EMU5"/>
<reference evidence="7 8" key="1">
    <citation type="journal article" date="2014" name="BMC Genomics">
        <title>Genome based analysis of type-I polyketide synthase and nonribosomal peptide synthetase gene clusters in seven strains of five representative Nocardia species.</title>
        <authorList>
            <person name="Komaki H."/>
            <person name="Ichikawa N."/>
            <person name="Hosoyama A."/>
            <person name="Takahashi-Nakaguchi A."/>
            <person name="Matsuzawa T."/>
            <person name="Suzuki K."/>
            <person name="Fujita N."/>
            <person name="Gonoi T."/>
        </authorList>
    </citation>
    <scope>NUCLEOTIDE SEQUENCE [LARGE SCALE GENOMIC DNA]</scope>
    <source>
        <strain evidence="7 8">NBRC 15531</strain>
    </source>
</reference>
<dbReference type="EMBL" id="BAFO02000036">
    <property type="protein sequence ID" value="GAD87681.1"/>
    <property type="molecule type" value="Genomic_DNA"/>
</dbReference>
<evidence type="ECO:0000313" key="7">
    <source>
        <dbReference type="EMBL" id="GAD87681.1"/>
    </source>
</evidence>
<dbReference type="PROSITE" id="PS50931">
    <property type="entry name" value="HTH_LYSR"/>
    <property type="match status" value="1"/>
</dbReference>
<keyword evidence="3" id="KW-0238">DNA-binding</keyword>
<dbReference type="GO" id="GO:0003700">
    <property type="term" value="F:DNA-binding transcription factor activity"/>
    <property type="evidence" value="ECO:0007669"/>
    <property type="project" value="InterPro"/>
</dbReference>
<evidence type="ECO:0000313" key="8">
    <source>
        <dbReference type="Proteomes" id="UP000017048"/>
    </source>
</evidence>
<dbReference type="FunFam" id="1.10.10.10:FF:000001">
    <property type="entry name" value="LysR family transcriptional regulator"/>
    <property type="match status" value="1"/>
</dbReference>
<dbReference type="OrthoDB" id="3828349at2"/>
<keyword evidence="8" id="KW-1185">Reference proteome</keyword>
<keyword evidence="2" id="KW-0805">Transcription regulation</keyword>
<dbReference type="RefSeq" id="WP_019046507.1">
    <property type="nucleotide sequence ID" value="NZ_BAFO02000036.1"/>
</dbReference>
<evidence type="ECO:0000256" key="3">
    <source>
        <dbReference type="ARBA" id="ARBA00023125"/>
    </source>
</evidence>
<proteinExistence type="inferred from homology"/>
<dbReference type="InterPro" id="IPR005119">
    <property type="entry name" value="LysR_subst-bd"/>
</dbReference>
<evidence type="ECO:0000259" key="6">
    <source>
        <dbReference type="PROSITE" id="PS50931"/>
    </source>
</evidence>
<dbReference type="Pfam" id="PF00126">
    <property type="entry name" value="HTH_1"/>
    <property type="match status" value="1"/>
</dbReference>
<dbReference type="PANTHER" id="PTHR30346:SF0">
    <property type="entry name" value="HCA OPERON TRANSCRIPTIONAL ACTIVATOR HCAR"/>
    <property type="match status" value="1"/>
</dbReference>
<keyword evidence="4" id="KW-0010">Activator</keyword>
<dbReference type="Gene3D" id="1.10.10.10">
    <property type="entry name" value="Winged helix-like DNA-binding domain superfamily/Winged helix DNA-binding domain"/>
    <property type="match status" value="1"/>
</dbReference>
<evidence type="ECO:0000256" key="5">
    <source>
        <dbReference type="ARBA" id="ARBA00023163"/>
    </source>
</evidence>
<dbReference type="SUPFAM" id="SSF46785">
    <property type="entry name" value="Winged helix' DNA-binding domain"/>
    <property type="match status" value="1"/>
</dbReference>
<organism evidence="7 8">
    <name type="scientific">Nocardia asteroides NBRC 15531</name>
    <dbReference type="NCBI Taxonomy" id="1110697"/>
    <lineage>
        <taxon>Bacteria</taxon>
        <taxon>Bacillati</taxon>
        <taxon>Actinomycetota</taxon>
        <taxon>Actinomycetes</taxon>
        <taxon>Mycobacteriales</taxon>
        <taxon>Nocardiaceae</taxon>
        <taxon>Nocardia</taxon>
    </lineage>
</organism>
<comment type="caution">
    <text evidence="7">The sequence shown here is derived from an EMBL/GenBank/DDBJ whole genome shotgun (WGS) entry which is preliminary data.</text>
</comment>
<dbReference type="GeneID" id="91516608"/>